<evidence type="ECO:0000256" key="1">
    <source>
        <dbReference type="ARBA" id="ARBA00004196"/>
    </source>
</evidence>
<evidence type="ECO:0000259" key="4">
    <source>
        <dbReference type="Pfam" id="PF01497"/>
    </source>
</evidence>
<keyword evidence="2" id="KW-0813">Transport</keyword>
<dbReference type="Pfam" id="PF01497">
    <property type="entry name" value="Peripla_BP_2"/>
    <property type="match status" value="1"/>
</dbReference>
<evidence type="ECO:0000313" key="6">
    <source>
        <dbReference type="Proteomes" id="UP000019024"/>
    </source>
</evidence>
<dbReference type="PANTHER" id="PTHR30532">
    <property type="entry name" value="IRON III DICITRATE-BINDING PERIPLASMIC PROTEIN"/>
    <property type="match status" value="1"/>
</dbReference>
<evidence type="ECO:0000256" key="2">
    <source>
        <dbReference type="ARBA" id="ARBA00022448"/>
    </source>
</evidence>
<dbReference type="PROSITE" id="PS51318">
    <property type="entry name" value="TAT"/>
    <property type="match status" value="1"/>
</dbReference>
<sequence length="391" mass="43978">MEESKTTRKAPTRRNFVTYGGTAVAGGLLAGCSDIIEQDEPGSSAGEDDSSYSVSMAPTGEVEFESVPETWMGYFSTYGDMGIALGQLDGLEALVYRDSWPTGLYETLPGVDVSFDGVRQLYNASNFDKEVFYELDCDVHLLDPNFLSLKHDGFSSEDFDEIEAGLGPFVGNYIRRHDEEWHDYPYYSLYEAFEKIAAVFQEQERYEAIQDVHDEFIDELQSNLPARDERPEIGLLSTFSDFETGSFHAYPVGAGNGKKQYRDLGINDGFASHMDGSYANWDYEQLLEVDPDILVFTYGFSHVSAAEFEDRMEQLRSSSVGQQLTAVKEDRLYRGGTSYQGPVINLLQTEAAAKQFYPDRFGEWNGVETLLNEDAQLFDHQRVADVINGEF</sequence>
<feature type="domain" description="Fe/B12 periplasmic-binding" evidence="4">
    <location>
        <begin position="187"/>
        <end position="335"/>
    </location>
</feature>
<dbReference type="HOGENOM" id="CLU_751439_0_0_2"/>
<evidence type="ECO:0000256" key="3">
    <source>
        <dbReference type="ARBA" id="ARBA00022729"/>
    </source>
</evidence>
<comment type="subcellular location">
    <subcellularLocation>
        <location evidence="1">Cell envelope</location>
    </subcellularLocation>
</comment>
<dbReference type="InterPro" id="IPR051313">
    <property type="entry name" value="Bact_iron-sidero_bind"/>
</dbReference>
<keyword evidence="6" id="KW-1185">Reference proteome</keyword>
<dbReference type="PROSITE" id="PS51257">
    <property type="entry name" value="PROKAR_LIPOPROTEIN"/>
    <property type="match status" value="1"/>
</dbReference>
<dbReference type="GeneID" id="25146973"/>
<dbReference type="KEGG" id="hlr:HALLA_04035"/>
<dbReference type="RefSeq" id="WP_049954450.1">
    <property type="nucleotide sequence ID" value="NZ_CP007056.1"/>
</dbReference>
<accession>W0JSJ3</accession>
<name>W0JSJ3_9EURY</name>
<dbReference type="AlphaFoldDB" id="W0JSJ3"/>
<dbReference type="InterPro" id="IPR006311">
    <property type="entry name" value="TAT_signal"/>
</dbReference>
<dbReference type="Proteomes" id="UP000019024">
    <property type="component" value="Plasmid unnamed"/>
</dbReference>
<dbReference type="SUPFAM" id="SSF53807">
    <property type="entry name" value="Helical backbone' metal receptor"/>
    <property type="match status" value="1"/>
</dbReference>
<geneLocation type="plasmid" evidence="5">
    <name>unnamed</name>
</geneLocation>
<dbReference type="eggNOG" id="arCOG06180">
    <property type="taxonomic scope" value="Archaea"/>
</dbReference>
<dbReference type="PATRIC" id="fig|797299.3.peg.3309"/>
<protein>
    <submittedName>
        <fullName evidence="5">Ferrichrome-binding protein</fullName>
    </submittedName>
</protein>
<dbReference type="Gene3D" id="3.40.50.1980">
    <property type="entry name" value="Nitrogenase molybdenum iron protein domain"/>
    <property type="match status" value="2"/>
</dbReference>
<dbReference type="PANTHER" id="PTHR30532:SF1">
    <property type="entry name" value="IRON(3+)-HYDROXAMATE-BINDING PROTEIN FHUD"/>
    <property type="match status" value="1"/>
</dbReference>
<keyword evidence="3" id="KW-0732">Signal</keyword>
<organism evidence="5 6">
    <name type="scientific">Halostagnicola larsenii XH-48</name>
    <dbReference type="NCBI Taxonomy" id="797299"/>
    <lineage>
        <taxon>Archaea</taxon>
        <taxon>Methanobacteriati</taxon>
        <taxon>Methanobacteriota</taxon>
        <taxon>Stenosarchaea group</taxon>
        <taxon>Halobacteria</taxon>
        <taxon>Halobacteriales</taxon>
        <taxon>Natrialbaceae</taxon>
        <taxon>Halostagnicola</taxon>
    </lineage>
</organism>
<dbReference type="EMBL" id="CP007056">
    <property type="protein sequence ID" value="AHG01574.1"/>
    <property type="molecule type" value="Genomic_DNA"/>
</dbReference>
<gene>
    <name evidence="5" type="ORF">HALLA_04035</name>
</gene>
<keyword evidence="5" id="KW-0614">Plasmid</keyword>
<evidence type="ECO:0000313" key="5">
    <source>
        <dbReference type="EMBL" id="AHG01574.1"/>
    </source>
</evidence>
<reference evidence="5 6" key="1">
    <citation type="submission" date="2014-01" db="EMBL/GenBank/DDBJ databases">
        <authorList>
            <consortium name="DOE Joint Genome Institute"/>
            <person name="Anderson I."/>
            <person name="Huntemann M."/>
            <person name="Han J."/>
            <person name="Chen A."/>
            <person name="Kyrpides N."/>
            <person name="Mavromatis K."/>
            <person name="Markowitz V."/>
            <person name="Palaniappan K."/>
            <person name="Ivanova N."/>
            <person name="Schaumberg A."/>
            <person name="Pati A."/>
            <person name="Liolios K."/>
            <person name="Nordberg H.P."/>
            <person name="Cantor M.N."/>
            <person name="Hua S.X."/>
            <person name="Woyke T."/>
        </authorList>
    </citation>
    <scope>NUCLEOTIDE SEQUENCE [LARGE SCALE GENOMIC DNA]</scope>
    <source>
        <strain evidence="5 6">XH-48</strain>
        <plasmid evidence="6">1</plasmid>
    </source>
</reference>
<dbReference type="OrthoDB" id="304381at2157"/>
<dbReference type="InterPro" id="IPR002491">
    <property type="entry name" value="ABC_transptr_periplasmic_BD"/>
</dbReference>
<proteinExistence type="predicted"/>